<dbReference type="InterPro" id="IPR016161">
    <property type="entry name" value="Ald_DH/histidinol_DH"/>
</dbReference>
<evidence type="ECO:0000256" key="4">
    <source>
        <dbReference type="RuleBase" id="RU003345"/>
    </source>
</evidence>
<dbReference type="eggNOG" id="KOG2454">
    <property type="taxonomic scope" value="Eukaryota"/>
</dbReference>
<evidence type="ECO:0000313" key="8">
    <source>
        <dbReference type="Proteomes" id="UP000001640"/>
    </source>
</evidence>
<evidence type="ECO:0000259" key="6">
    <source>
        <dbReference type="Pfam" id="PF00171"/>
    </source>
</evidence>
<dbReference type="FunFam" id="3.40.309.10:FF:000024">
    <property type="entry name" value="Betaine aldehyde dehydrogenase"/>
    <property type="match status" value="1"/>
</dbReference>
<evidence type="ECO:0000313" key="7">
    <source>
        <dbReference type="EMBL" id="CCC66683.1"/>
    </source>
</evidence>
<dbReference type="InterPro" id="IPR015590">
    <property type="entry name" value="Aldehyde_DH_dom"/>
</dbReference>
<feature type="transmembrane region" description="Helical" evidence="5">
    <location>
        <begin position="50"/>
        <end position="70"/>
    </location>
</feature>
<dbReference type="Gene3D" id="3.40.605.10">
    <property type="entry name" value="Aldehyde Dehydrogenase, Chain A, domain 1"/>
    <property type="match status" value="1"/>
</dbReference>
<evidence type="ECO:0000256" key="2">
    <source>
        <dbReference type="ARBA" id="ARBA00023002"/>
    </source>
</evidence>
<evidence type="ECO:0000256" key="3">
    <source>
        <dbReference type="PROSITE-ProRule" id="PRU10007"/>
    </source>
</evidence>
<keyword evidence="2 4" id="KW-0560">Oxidoreductase</keyword>
<reference evidence="7 8" key="1">
    <citation type="journal article" date="2011" name="Proc. Natl. Acad. Sci. U.S.A.">
        <title>Evolutionary erosion of yeast sex chromosomes by mating-type switching accidents.</title>
        <authorList>
            <person name="Gordon J.L."/>
            <person name="Armisen D."/>
            <person name="Proux-Wera E."/>
            <person name="Oheigeartaigh S.S."/>
            <person name="Byrne K.P."/>
            <person name="Wolfe K.H."/>
        </authorList>
    </citation>
    <scope>NUCLEOTIDE SEQUENCE [LARGE SCALE GENOMIC DNA]</scope>
    <source>
        <strain evidence="8">ATCC 76901 / BCRC 22586 / CBS 4309 / NBRC 1992 / NRRL Y-12630</strain>
    </source>
</reference>
<sequence>MSEIYLDSEMLQQLNSTVQLHFIEWLKAQHFDIRNPSHIVAQHLHDQSTIMTLITTISTCFILYVFYKLIIANPYNKFIKPVKFEIGIPVPIASNWKSKRVTSKSIKDPSNPNHIQCYCPATGQYIASFPSKTKTELDDMIQRAEIAQSKWSTSSMERRLRVLTSLREYILSNQEMIASIACRDSGKTKLDASMGEILVTLEKLQWLITHGPSVLKPSRRPGPTNFFMKWYKGAEIRYEPLGVVSAIVSWNYPFHNLWGPIIDSLFTGNAIVMKCSEQVVWSSEIFVQLLRECLIQCGEDPELIQLFYCLPPNLEEDSNEETANYFTSHKAFKSITFIGSQQVSHQILRCAAEAITPVVVELGGKDAFIVLDSVKDLQSISSIILRGTFQSSGQNCIGIERVIVSEKNYATLVEILSNRMNASPMRQGSDIDSIDDIDVGAMISDNRFDELELLVKDAVSKGARLLCGGSRFQHPKYPQGNYFQPTLLVDVTPDMKIAQNEVFGPILVMMRANDTEHCIKLANSAPFGLGGSVFGSNMQECNYVANELKTGNVAINDFATFYVCQLPFGGIHGSGYGKFGGEEGLLRLCNAKSVCFDTLPFISTQIPKPLDYPIKSNTKAWNFVKAFITASYTRSTWQFVKSLLSLGKESA</sequence>
<dbReference type="CDD" id="cd07098">
    <property type="entry name" value="ALDH_F15-22"/>
    <property type="match status" value="1"/>
</dbReference>
<protein>
    <recommendedName>
        <fullName evidence="6">Aldehyde dehydrogenase domain-containing protein</fullName>
    </recommendedName>
</protein>
<reference key="2">
    <citation type="submission" date="2011-08" db="EMBL/GenBank/DDBJ databases">
        <title>Genome sequence of Naumovozyma castellii.</title>
        <authorList>
            <person name="Gordon J.L."/>
            <person name="Armisen D."/>
            <person name="Proux-Wera E."/>
            <person name="OhEigeartaigh S.S."/>
            <person name="Byrne K.P."/>
            <person name="Wolfe K.H."/>
        </authorList>
    </citation>
    <scope>NUCLEOTIDE SEQUENCE</scope>
    <source>
        <strain>Type strain:CBS 4309</strain>
    </source>
</reference>
<dbReference type="HOGENOM" id="CLU_005391_1_0_1"/>
<feature type="domain" description="Aldehyde dehydrogenase" evidence="6">
    <location>
        <begin position="111"/>
        <end position="594"/>
    </location>
</feature>
<dbReference type="FunCoup" id="G0V5E7">
    <property type="interactions" value="219"/>
</dbReference>
<dbReference type="AlphaFoldDB" id="G0V5E7"/>
<dbReference type="OrthoDB" id="310895at2759"/>
<dbReference type="InParanoid" id="G0V5E7"/>
<dbReference type="InterPro" id="IPR016162">
    <property type="entry name" value="Ald_DH_N"/>
</dbReference>
<evidence type="ECO:0000256" key="5">
    <source>
        <dbReference type="SAM" id="Phobius"/>
    </source>
</evidence>
<proteinExistence type="inferred from homology"/>
<dbReference type="GeneID" id="96900173"/>
<accession>G0V5E7</accession>
<dbReference type="STRING" id="1064592.G0V5E7"/>
<dbReference type="PROSITE" id="PS00070">
    <property type="entry name" value="ALDEHYDE_DEHYDR_CYS"/>
    <property type="match status" value="1"/>
</dbReference>
<dbReference type="OMA" id="ILMRGTF"/>
<dbReference type="GO" id="GO:0016620">
    <property type="term" value="F:oxidoreductase activity, acting on the aldehyde or oxo group of donors, NAD or NADP as acceptor"/>
    <property type="evidence" value="ECO:0007669"/>
    <property type="project" value="InterPro"/>
</dbReference>
<dbReference type="InterPro" id="IPR029510">
    <property type="entry name" value="Ald_DH_CS_GLU"/>
</dbReference>
<keyword evidence="5" id="KW-0472">Membrane</keyword>
<gene>
    <name evidence="7" type="primary">NCAS0A01240</name>
    <name evidence="7" type="ordered locus">NCAS_0A01240</name>
</gene>
<dbReference type="Gene3D" id="3.40.309.10">
    <property type="entry name" value="Aldehyde Dehydrogenase, Chain A, domain 2"/>
    <property type="match status" value="1"/>
</dbReference>
<dbReference type="SUPFAM" id="SSF53720">
    <property type="entry name" value="ALDH-like"/>
    <property type="match status" value="1"/>
</dbReference>
<dbReference type="Pfam" id="PF00171">
    <property type="entry name" value="Aldedh"/>
    <property type="match status" value="1"/>
</dbReference>
<dbReference type="PROSITE" id="PS00687">
    <property type="entry name" value="ALDEHYDE_DEHYDR_GLU"/>
    <property type="match status" value="1"/>
</dbReference>
<name>G0V5E7_NAUCA</name>
<dbReference type="GO" id="GO:0007131">
    <property type="term" value="P:reciprocal meiotic recombination"/>
    <property type="evidence" value="ECO:0007669"/>
    <property type="project" value="EnsemblFungi"/>
</dbReference>
<feature type="active site" evidence="3">
    <location>
        <position position="361"/>
    </location>
</feature>
<organism evidence="7 8">
    <name type="scientific">Naumovozyma castellii</name>
    <name type="common">Yeast</name>
    <name type="synonym">Saccharomyces castellii</name>
    <dbReference type="NCBI Taxonomy" id="27288"/>
    <lineage>
        <taxon>Eukaryota</taxon>
        <taxon>Fungi</taxon>
        <taxon>Dikarya</taxon>
        <taxon>Ascomycota</taxon>
        <taxon>Saccharomycotina</taxon>
        <taxon>Saccharomycetes</taxon>
        <taxon>Saccharomycetales</taxon>
        <taxon>Saccharomycetaceae</taxon>
        <taxon>Naumovozyma</taxon>
    </lineage>
</organism>
<keyword evidence="5" id="KW-1133">Transmembrane helix</keyword>
<dbReference type="PANTHER" id="PTHR11699">
    <property type="entry name" value="ALDEHYDE DEHYDROGENASE-RELATED"/>
    <property type="match status" value="1"/>
</dbReference>
<dbReference type="InterPro" id="IPR016163">
    <property type="entry name" value="Ald_DH_C"/>
</dbReference>
<dbReference type="KEGG" id="ncs:NCAS_0A01240"/>
<dbReference type="Proteomes" id="UP000001640">
    <property type="component" value="Chromosome 1"/>
</dbReference>
<keyword evidence="8" id="KW-1185">Reference proteome</keyword>
<dbReference type="EMBL" id="HE576752">
    <property type="protein sequence ID" value="CCC66683.1"/>
    <property type="molecule type" value="Genomic_DNA"/>
</dbReference>
<dbReference type="InterPro" id="IPR016160">
    <property type="entry name" value="Ald_DH_CS_CYS"/>
</dbReference>
<comment type="similarity">
    <text evidence="1 4">Belongs to the aldehyde dehydrogenase family.</text>
</comment>
<evidence type="ECO:0000256" key="1">
    <source>
        <dbReference type="ARBA" id="ARBA00009986"/>
    </source>
</evidence>
<dbReference type="RefSeq" id="XP_003673075.1">
    <property type="nucleotide sequence ID" value="XM_003673027.1"/>
</dbReference>
<keyword evidence="5" id="KW-0812">Transmembrane</keyword>